<dbReference type="PANTHER" id="PTHR30461:SF2">
    <property type="entry name" value="SERINE RECOMBINASE PINE-RELATED"/>
    <property type="match status" value="1"/>
</dbReference>
<dbReference type="EMBL" id="FNBE01000012">
    <property type="protein sequence ID" value="SDG47893.1"/>
    <property type="molecule type" value="Genomic_DNA"/>
</dbReference>
<dbReference type="InterPro" id="IPR038109">
    <property type="entry name" value="DNA_bind_recomb_sf"/>
</dbReference>
<evidence type="ECO:0000256" key="2">
    <source>
        <dbReference type="ARBA" id="ARBA00023172"/>
    </source>
</evidence>
<evidence type="ECO:0000313" key="5">
    <source>
        <dbReference type="EMBL" id="SDG47893.1"/>
    </source>
</evidence>
<keyword evidence="1" id="KW-0238">DNA-binding</keyword>
<dbReference type="GO" id="GO:0000150">
    <property type="term" value="F:DNA strand exchange activity"/>
    <property type="evidence" value="ECO:0007669"/>
    <property type="project" value="InterPro"/>
</dbReference>
<evidence type="ECO:0000259" key="4">
    <source>
        <dbReference type="PROSITE" id="PS51737"/>
    </source>
</evidence>
<evidence type="ECO:0000259" key="3">
    <source>
        <dbReference type="PROSITE" id="PS51736"/>
    </source>
</evidence>
<dbReference type="InterPro" id="IPR011109">
    <property type="entry name" value="DNA_bind_recombinase_dom"/>
</dbReference>
<dbReference type="SUPFAM" id="SSF53041">
    <property type="entry name" value="Resolvase-like"/>
    <property type="match status" value="1"/>
</dbReference>
<evidence type="ECO:0000256" key="1">
    <source>
        <dbReference type="ARBA" id="ARBA00023125"/>
    </source>
</evidence>
<name>A0A1G7UK78_PSEOR</name>
<sequence length="397" mass="43388">MRYLSELIELAGEHGKDIVSTTEAFELGSPLGKGMIYFIGVFAEMEWDAISERVTDSQRELRKVGRYRGGPVPYGYRKVKADPGWHLEEDPETADIVRDLVDRYLGGESLSALARSLNDDGIPSPKGGQWATSSLSVLLRSRALIGQSTHKGAVVVGANGLPVQRAEPLITAARWHDLQDELAKGRNRPAGAKSGPPKLLRDILFCGACGSKMYHQKTSSRGRFYTAYWRCSAVTHPRADGPRCSEPYVPASSIEGQAVELAKVKIGHIPRTVEVYREAEGPAEELAVVEDALRIARKERDEGLYVGEDDAYLNRVRGLIATRDELRKMPSRPARMERIASGGTWGEALDAAESPEETRAILLMTGMRLTAKNRGIDVGVSFDEGIIAAAFPAEVSA</sequence>
<gene>
    <name evidence="5" type="ORF">SAMN05216377_11272</name>
</gene>
<dbReference type="Proteomes" id="UP000198967">
    <property type="component" value="Unassembled WGS sequence"/>
</dbReference>
<feature type="domain" description="Recombinase" evidence="4">
    <location>
        <begin position="73"/>
        <end position="189"/>
    </location>
</feature>
<dbReference type="InterPro" id="IPR036162">
    <property type="entry name" value="Resolvase-like_N_sf"/>
</dbReference>
<protein>
    <submittedName>
        <fullName evidence="5">Resolvase, N terminal domain</fullName>
    </submittedName>
</protein>
<dbReference type="Gene3D" id="3.90.1750.20">
    <property type="entry name" value="Putative Large Serine Recombinase, Chain B, Domain 2"/>
    <property type="match status" value="1"/>
</dbReference>
<dbReference type="Pfam" id="PF00239">
    <property type="entry name" value="Resolvase"/>
    <property type="match status" value="1"/>
</dbReference>
<dbReference type="InterPro" id="IPR050639">
    <property type="entry name" value="SSR_resolvase"/>
</dbReference>
<keyword evidence="6" id="KW-1185">Reference proteome</keyword>
<dbReference type="AlphaFoldDB" id="A0A1G7UK78"/>
<dbReference type="PROSITE" id="PS51736">
    <property type="entry name" value="RECOMBINASES_3"/>
    <property type="match status" value="1"/>
</dbReference>
<dbReference type="Pfam" id="PF07508">
    <property type="entry name" value="Recombinase"/>
    <property type="match status" value="1"/>
</dbReference>
<dbReference type="Pfam" id="PF13408">
    <property type="entry name" value="Zn_ribbon_recom"/>
    <property type="match status" value="1"/>
</dbReference>
<organism evidence="5 6">
    <name type="scientific">Pseudonocardia oroxyli</name>
    <dbReference type="NCBI Taxonomy" id="366584"/>
    <lineage>
        <taxon>Bacteria</taxon>
        <taxon>Bacillati</taxon>
        <taxon>Actinomycetota</taxon>
        <taxon>Actinomycetes</taxon>
        <taxon>Pseudonocardiales</taxon>
        <taxon>Pseudonocardiaceae</taxon>
        <taxon>Pseudonocardia</taxon>
    </lineage>
</organism>
<dbReference type="GO" id="GO:0003677">
    <property type="term" value="F:DNA binding"/>
    <property type="evidence" value="ECO:0007669"/>
    <property type="project" value="UniProtKB-KW"/>
</dbReference>
<dbReference type="PANTHER" id="PTHR30461">
    <property type="entry name" value="DNA-INVERTASE FROM LAMBDOID PROPHAGE"/>
    <property type="match status" value="1"/>
</dbReference>
<accession>A0A1G7UK78</accession>
<dbReference type="InterPro" id="IPR006119">
    <property type="entry name" value="Resolv_N"/>
</dbReference>
<dbReference type="PROSITE" id="PS51737">
    <property type="entry name" value="RECOMBINASE_DNA_BIND"/>
    <property type="match status" value="1"/>
</dbReference>
<proteinExistence type="predicted"/>
<feature type="domain" description="Resolvase/invertase-type recombinase catalytic" evidence="3">
    <location>
        <begin position="1"/>
        <end position="65"/>
    </location>
</feature>
<evidence type="ECO:0000313" key="6">
    <source>
        <dbReference type="Proteomes" id="UP000198967"/>
    </source>
</evidence>
<dbReference type="STRING" id="366584.SAMN05216377_11272"/>
<keyword evidence="2" id="KW-0233">DNA recombination</keyword>
<reference evidence="5 6" key="1">
    <citation type="submission" date="2016-10" db="EMBL/GenBank/DDBJ databases">
        <authorList>
            <person name="de Groot N.N."/>
        </authorList>
    </citation>
    <scope>NUCLEOTIDE SEQUENCE [LARGE SCALE GENOMIC DNA]</scope>
    <source>
        <strain evidence="5 6">CGMCC 4.3143</strain>
    </source>
</reference>
<dbReference type="InterPro" id="IPR025827">
    <property type="entry name" value="Zn_ribbon_recom_dom"/>
</dbReference>